<dbReference type="Gene3D" id="3.60.15.10">
    <property type="entry name" value="Ribonuclease Z/Hydroxyacylglutathione hydrolase-like"/>
    <property type="match status" value="1"/>
</dbReference>
<evidence type="ECO:0000256" key="2">
    <source>
        <dbReference type="ARBA" id="ARBA00022475"/>
    </source>
</evidence>
<dbReference type="InterPro" id="IPR025405">
    <property type="entry name" value="DUF4131"/>
</dbReference>
<comment type="caution">
    <text evidence="8">The sequence shown here is derived from an EMBL/GenBank/DDBJ whole genome shotgun (WGS) entry which is preliminary data.</text>
</comment>
<feature type="transmembrane region" description="Helical" evidence="6">
    <location>
        <begin position="435"/>
        <end position="453"/>
    </location>
</feature>
<feature type="transmembrane region" description="Helical" evidence="6">
    <location>
        <begin position="350"/>
        <end position="369"/>
    </location>
</feature>
<dbReference type="InterPro" id="IPR004477">
    <property type="entry name" value="ComEC_N"/>
</dbReference>
<dbReference type="Pfam" id="PF03772">
    <property type="entry name" value="Competence"/>
    <property type="match status" value="1"/>
</dbReference>
<evidence type="ECO:0000256" key="1">
    <source>
        <dbReference type="ARBA" id="ARBA00004651"/>
    </source>
</evidence>
<name>A0A5R8QES1_9FIRM</name>
<keyword evidence="5 6" id="KW-0472">Membrane</keyword>
<dbReference type="NCBIfam" id="TIGR00360">
    <property type="entry name" value="ComEC_N-term"/>
    <property type="match status" value="1"/>
</dbReference>
<feature type="transmembrane region" description="Helical" evidence="6">
    <location>
        <begin position="381"/>
        <end position="403"/>
    </location>
</feature>
<dbReference type="PANTHER" id="PTHR30619">
    <property type="entry name" value="DNA INTERNALIZATION/COMPETENCE PROTEIN COMEC/REC2"/>
    <property type="match status" value="1"/>
</dbReference>
<dbReference type="InterPro" id="IPR036866">
    <property type="entry name" value="RibonucZ/Hydroxyglut_hydro"/>
</dbReference>
<sequence>MSPLNKLWHNSAFYIVIGVICGACIWHFNHVAVFFLLFGLGYCYYHKHSNYFIIGCMLILGSLFLNNCFQGSVLNINNTEWQGVIATEPKIDGDSIQFRLKIDDFNETIVVYLRVGSESERELQREQLHVGNKIRFTGNLDLPQQLHNFSLFDYQHYLNIHGIYYIAYINDITILGNSFSIQGLIYQYIRDSFPENIQPYMRAFILGDMAAIEQSYTNIWQSLGVIHLFALSGFHIQFLIRSLRKLASRLWIPQELISILLIGFLIFYMYITGFSASVVRAGLMAIIGIFFSLQNRRVTSFGICNCIFLLMSLTNPLLLEQSGFQFSFMISYAIILSQKYVSQLRYGRQLFSSFLIQIVSVPIVIWHYYEFSMLTFIYNLIFIPFASIFVIPSVFVTFCIPILSPFLSLLIYVFEQFSILLATLPQLIITVGRLPIIYMCILMVVILVVFILLSMRHRRVNCVIALLLGLLLVPCLHPLGSITIVDIGQGDCIVMSIPFVDGAVVIDTGGKVSYGNTASWSQKLNSSSLAERIIIPTIKALGHNKIHTLFLSHADQDHMGEAAKLAENISIGQVVLSKSDASLQEKFISQNLEEWHIPVIYASSGDNIAVGRQLFQILLPNDFTSSLDENNKSLVIYTKLGDASWLFTGDLEAEGEEELMRLYPQLTATHLKVGHHGSKTSSSDTLLSNIQSQYSYISAGRNNRYKHPHQNTLEHLLDANNIIYRTDVHGAVRYYSFWFWNWHEIVISG</sequence>
<feature type="transmembrane region" description="Helical" evidence="6">
    <location>
        <begin position="12"/>
        <end position="37"/>
    </location>
</feature>
<feature type="domain" description="Metallo-beta-lactamase" evidence="7">
    <location>
        <begin position="489"/>
        <end position="701"/>
    </location>
</feature>
<feature type="transmembrane region" description="Helical" evidence="6">
    <location>
        <begin position="460"/>
        <end position="479"/>
    </location>
</feature>
<keyword evidence="9" id="KW-1185">Reference proteome</keyword>
<dbReference type="GO" id="GO:0005886">
    <property type="term" value="C:plasma membrane"/>
    <property type="evidence" value="ECO:0007669"/>
    <property type="project" value="UniProtKB-SubCell"/>
</dbReference>
<dbReference type="SMART" id="SM00849">
    <property type="entry name" value="Lactamase_B"/>
    <property type="match status" value="1"/>
</dbReference>
<keyword evidence="4 6" id="KW-1133">Transmembrane helix</keyword>
<feature type="transmembrane region" description="Helical" evidence="6">
    <location>
        <begin position="410"/>
        <end position="429"/>
    </location>
</feature>
<feature type="transmembrane region" description="Helical" evidence="6">
    <location>
        <begin position="219"/>
        <end position="240"/>
    </location>
</feature>
<dbReference type="NCBIfam" id="TIGR00361">
    <property type="entry name" value="ComEC_Rec2"/>
    <property type="match status" value="1"/>
</dbReference>
<keyword evidence="3 6" id="KW-0812">Transmembrane</keyword>
<dbReference type="Proteomes" id="UP000306912">
    <property type="component" value="Unassembled WGS sequence"/>
</dbReference>
<protein>
    <submittedName>
        <fullName evidence="8">DNA internalization-related competence protein ComEC/Rec2</fullName>
    </submittedName>
</protein>
<feature type="transmembrane region" description="Helical" evidence="6">
    <location>
        <begin position="300"/>
        <end position="318"/>
    </location>
</feature>
<dbReference type="InterPro" id="IPR004797">
    <property type="entry name" value="Competence_ComEC/Rec2"/>
</dbReference>
<comment type="subcellular location">
    <subcellularLocation>
        <location evidence="1">Cell membrane</location>
        <topology evidence="1">Multi-pass membrane protein</topology>
    </subcellularLocation>
</comment>
<feature type="transmembrane region" description="Helical" evidence="6">
    <location>
        <begin position="324"/>
        <end position="341"/>
    </location>
</feature>
<keyword evidence="2" id="KW-1003">Cell membrane</keyword>
<dbReference type="CDD" id="cd07731">
    <property type="entry name" value="ComA-like_MBL-fold"/>
    <property type="match status" value="1"/>
</dbReference>
<dbReference type="PANTHER" id="PTHR30619:SF1">
    <property type="entry name" value="RECOMBINATION PROTEIN 2"/>
    <property type="match status" value="1"/>
</dbReference>
<dbReference type="OrthoDB" id="9761531at2"/>
<dbReference type="Pfam" id="PF13567">
    <property type="entry name" value="DUF4131"/>
    <property type="match status" value="1"/>
</dbReference>
<evidence type="ECO:0000256" key="3">
    <source>
        <dbReference type="ARBA" id="ARBA00022692"/>
    </source>
</evidence>
<evidence type="ECO:0000256" key="4">
    <source>
        <dbReference type="ARBA" id="ARBA00022989"/>
    </source>
</evidence>
<proteinExistence type="predicted"/>
<evidence type="ECO:0000313" key="8">
    <source>
        <dbReference type="EMBL" id="TLG74287.1"/>
    </source>
</evidence>
<evidence type="ECO:0000256" key="6">
    <source>
        <dbReference type="SAM" id="Phobius"/>
    </source>
</evidence>
<organism evidence="8 9">
    <name type="scientific">Culicoidibacter larvae</name>
    <dbReference type="NCBI Taxonomy" id="2579976"/>
    <lineage>
        <taxon>Bacteria</taxon>
        <taxon>Bacillati</taxon>
        <taxon>Bacillota</taxon>
        <taxon>Culicoidibacteria</taxon>
        <taxon>Culicoidibacterales</taxon>
        <taxon>Culicoidibacteraceae</taxon>
        <taxon>Culicoidibacter</taxon>
    </lineage>
</organism>
<dbReference type="InterPro" id="IPR035681">
    <property type="entry name" value="ComA-like_MBL"/>
</dbReference>
<dbReference type="EMBL" id="VBWP01000004">
    <property type="protein sequence ID" value="TLG74287.1"/>
    <property type="molecule type" value="Genomic_DNA"/>
</dbReference>
<dbReference type="FunCoup" id="A0A5R8QES1">
    <property type="interactions" value="148"/>
</dbReference>
<dbReference type="SUPFAM" id="SSF56281">
    <property type="entry name" value="Metallo-hydrolase/oxidoreductase"/>
    <property type="match status" value="1"/>
</dbReference>
<dbReference type="InterPro" id="IPR052159">
    <property type="entry name" value="Competence_DNA_uptake"/>
</dbReference>
<dbReference type="Pfam" id="PF00753">
    <property type="entry name" value="Lactamase_B"/>
    <property type="match status" value="1"/>
</dbReference>
<dbReference type="InterPro" id="IPR001279">
    <property type="entry name" value="Metallo-B-lactamas"/>
</dbReference>
<evidence type="ECO:0000313" key="9">
    <source>
        <dbReference type="Proteomes" id="UP000306912"/>
    </source>
</evidence>
<evidence type="ECO:0000256" key="5">
    <source>
        <dbReference type="ARBA" id="ARBA00023136"/>
    </source>
</evidence>
<evidence type="ECO:0000259" key="7">
    <source>
        <dbReference type="SMART" id="SM00849"/>
    </source>
</evidence>
<dbReference type="InParanoid" id="A0A5R8QES1"/>
<dbReference type="AlphaFoldDB" id="A0A5R8QES1"/>
<dbReference type="GO" id="GO:0030420">
    <property type="term" value="P:establishment of competence for transformation"/>
    <property type="evidence" value="ECO:0007669"/>
    <property type="project" value="InterPro"/>
</dbReference>
<reference evidence="8 9" key="1">
    <citation type="submission" date="2019-05" db="EMBL/GenBank/DDBJ databases">
        <title>Culicoidintestinum kansasii gen. nov., sp. nov. from the gastrointestinal tract of the biting midge, Culicoides sonorensis.</title>
        <authorList>
            <person name="Neupane S."/>
            <person name="Ghosh A."/>
            <person name="Gunther S."/>
            <person name="Martin K."/>
            <person name="Zurek L."/>
        </authorList>
    </citation>
    <scope>NUCLEOTIDE SEQUENCE [LARGE SCALE GENOMIC DNA]</scope>
    <source>
        <strain evidence="8 9">CS-1</strain>
    </source>
</reference>
<gene>
    <name evidence="8" type="ORF">FEZ08_06160</name>
</gene>
<feature type="transmembrane region" description="Helical" evidence="6">
    <location>
        <begin position="252"/>
        <end position="271"/>
    </location>
</feature>
<accession>A0A5R8QES1</accession>
<feature type="transmembrane region" description="Helical" evidence="6">
    <location>
        <begin position="49"/>
        <end position="65"/>
    </location>
</feature>